<feature type="domain" description="DUF202" evidence="7">
    <location>
        <begin position="38"/>
        <end position="99"/>
    </location>
</feature>
<comment type="subcellular location">
    <subcellularLocation>
        <location evidence="1">Endomembrane system</location>
        <topology evidence="1">Multi-pass membrane protein</topology>
    </subcellularLocation>
</comment>
<evidence type="ECO:0000256" key="6">
    <source>
        <dbReference type="SAM" id="Phobius"/>
    </source>
</evidence>
<evidence type="ECO:0000256" key="3">
    <source>
        <dbReference type="ARBA" id="ARBA00022989"/>
    </source>
</evidence>
<proteinExistence type="predicted"/>
<feature type="region of interest" description="Disordered" evidence="5">
    <location>
        <begin position="1"/>
        <end position="30"/>
    </location>
</feature>
<evidence type="ECO:0000256" key="2">
    <source>
        <dbReference type="ARBA" id="ARBA00022692"/>
    </source>
</evidence>
<keyword evidence="2 6" id="KW-0812">Transmembrane</keyword>
<evidence type="ECO:0000256" key="1">
    <source>
        <dbReference type="ARBA" id="ARBA00004127"/>
    </source>
</evidence>
<feature type="compositionally biased region" description="Basic and acidic residues" evidence="5">
    <location>
        <begin position="9"/>
        <end position="19"/>
    </location>
</feature>
<feature type="transmembrane region" description="Helical" evidence="6">
    <location>
        <begin position="75"/>
        <end position="96"/>
    </location>
</feature>
<evidence type="ECO:0000313" key="8">
    <source>
        <dbReference type="EMBL" id="SMP57542.1"/>
    </source>
</evidence>
<dbReference type="Proteomes" id="UP001157910">
    <property type="component" value="Unassembled WGS sequence"/>
</dbReference>
<keyword evidence="3 6" id="KW-1133">Transmembrane helix</keyword>
<accession>A0ABY1Q604</accession>
<organism evidence="8 9">
    <name type="scientific">Novosphingobium panipatense</name>
    <dbReference type="NCBI Taxonomy" id="428991"/>
    <lineage>
        <taxon>Bacteria</taxon>
        <taxon>Pseudomonadati</taxon>
        <taxon>Pseudomonadota</taxon>
        <taxon>Alphaproteobacteria</taxon>
        <taxon>Sphingomonadales</taxon>
        <taxon>Sphingomonadaceae</taxon>
        <taxon>Novosphingobium</taxon>
    </lineage>
</organism>
<keyword evidence="9" id="KW-1185">Reference proteome</keyword>
<feature type="transmembrane region" description="Helical" evidence="6">
    <location>
        <begin position="116"/>
        <end position="138"/>
    </location>
</feature>
<keyword evidence="4 6" id="KW-0472">Membrane</keyword>
<dbReference type="InterPro" id="IPR003807">
    <property type="entry name" value="DUF202"/>
</dbReference>
<dbReference type="RefSeq" id="WP_103729728.1">
    <property type="nucleotide sequence ID" value="NZ_JBFOKU010000002.1"/>
</dbReference>
<sequence>MRPASGQGKLEKSAAKLEESADQQVDSADRRTELAADRTVLAAERTYAAWVRTGVAALASGVGAGALLEGVVPQGLALATGSLLILFSGFCFFVAVRREMIRVAPPTPDTPRLPPAILIAVNGFLMLVSLAALVGVWLR</sequence>
<evidence type="ECO:0000256" key="5">
    <source>
        <dbReference type="SAM" id="MobiDB-lite"/>
    </source>
</evidence>
<dbReference type="Pfam" id="PF02656">
    <property type="entry name" value="DUF202"/>
    <property type="match status" value="1"/>
</dbReference>
<feature type="transmembrane region" description="Helical" evidence="6">
    <location>
        <begin position="47"/>
        <end position="68"/>
    </location>
</feature>
<evidence type="ECO:0000259" key="7">
    <source>
        <dbReference type="Pfam" id="PF02656"/>
    </source>
</evidence>
<protein>
    <submittedName>
        <fullName evidence="8">Membrane protein</fullName>
    </submittedName>
</protein>
<comment type="caution">
    <text evidence="8">The sequence shown here is derived from an EMBL/GenBank/DDBJ whole genome shotgun (WGS) entry which is preliminary data.</text>
</comment>
<dbReference type="EMBL" id="FXUI01000002">
    <property type="protein sequence ID" value="SMP57542.1"/>
    <property type="molecule type" value="Genomic_DNA"/>
</dbReference>
<name>A0ABY1Q604_9SPHN</name>
<reference evidence="8 9" key="1">
    <citation type="submission" date="2017-05" db="EMBL/GenBank/DDBJ databases">
        <authorList>
            <person name="Varghese N."/>
            <person name="Submissions S."/>
        </authorList>
    </citation>
    <scope>NUCLEOTIDE SEQUENCE [LARGE SCALE GENOMIC DNA]</scope>
    <source>
        <strain evidence="8 9">SM16</strain>
    </source>
</reference>
<evidence type="ECO:0000313" key="9">
    <source>
        <dbReference type="Proteomes" id="UP001157910"/>
    </source>
</evidence>
<evidence type="ECO:0000256" key="4">
    <source>
        <dbReference type="ARBA" id="ARBA00023136"/>
    </source>
</evidence>
<gene>
    <name evidence="8" type="ORF">SAMN06296065_102298</name>
</gene>